<dbReference type="Proteomes" id="UP001179952">
    <property type="component" value="Unassembled WGS sequence"/>
</dbReference>
<keyword evidence="2" id="KW-1185">Reference proteome</keyword>
<sequence>MLIKSAFDCIKGSWFLYIDVESKSLTNNQVKFLENVIESNGVQLQTPALNEREHGLKKIFG</sequence>
<organism evidence="1 2">
    <name type="scientific">Acorus gramineus</name>
    <name type="common">Dwarf sweet flag</name>
    <dbReference type="NCBI Taxonomy" id="55184"/>
    <lineage>
        <taxon>Eukaryota</taxon>
        <taxon>Viridiplantae</taxon>
        <taxon>Streptophyta</taxon>
        <taxon>Embryophyta</taxon>
        <taxon>Tracheophyta</taxon>
        <taxon>Spermatophyta</taxon>
        <taxon>Magnoliopsida</taxon>
        <taxon>Liliopsida</taxon>
        <taxon>Acoraceae</taxon>
        <taxon>Acorus</taxon>
    </lineage>
</organism>
<proteinExistence type="predicted"/>
<gene>
    <name evidence="1" type="ORF">QJS04_geneDACA008483</name>
</gene>
<reference evidence="1" key="1">
    <citation type="journal article" date="2023" name="Nat. Commun.">
        <title>Diploid and tetraploid genomes of Acorus and the evolution of monocots.</title>
        <authorList>
            <person name="Ma L."/>
            <person name="Liu K.W."/>
            <person name="Li Z."/>
            <person name="Hsiao Y.Y."/>
            <person name="Qi Y."/>
            <person name="Fu T."/>
            <person name="Tang G.D."/>
            <person name="Zhang D."/>
            <person name="Sun W.H."/>
            <person name="Liu D.K."/>
            <person name="Li Y."/>
            <person name="Chen G.Z."/>
            <person name="Liu X.D."/>
            <person name="Liao X.Y."/>
            <person name="Jiang Y.T."/>
            <person name="Yu X."/>
            <person name="Hao Y."/>
            <person name="Huang J."/>
            <person name="Zhao X.W."/>
            <person name="Ke S."/>
            <person name="Chen Y.Y."/>
            <person name="Wu W.L."/>
            <person name="Hsu J.L."/>
            <person name="Lin Y.F."/>
            <person name="Huang M.D."/>
            <person name="Li C.Y."/>
            <person name="Huang L."/>
            <person name="Wang Z.W."/>
            <person name="Zhao X."/>
            <person name="Zhong W.Y."/>
            <person name="Peng D.H."/>
            <person name="Ahmad S."/>
            <person name="Lan S."/>
            <person name="Zhang J.S."/>
            <person name="Tsai W.C."/>
            <person name="Van de Peer Y."/>
            <person name="Liu Z.J."/>
        </authorList>
    </citation>
    <scope>NUCLEOTIDE SEQUENCE</scope>
    <source>
        <strain evidence="1">SCP</strain>
    </source>
</reference>
<comment type="caution">
    <text evidence="1">The sequence shown here is derived from an EMBL/GenBank/DDBJ whole genome shotgun (WGS) entry which is preliminary data.</text>
</comment>
<reference evidence="1" key="2">
    <citation type="submission" date="2023-06" db="EMBL/GenBank/DDBJ databases">
        <authorList>
            <person name="Ma L."/>
            <person name="Liu K.-W."/>
            <person name="Li Z."/>
            <person name="Hsiao Y.-Y."/>
            <person name="Qi Y."/>
            <person name="Fu T."/>
            <person name="Tang G."/>
            <person name="Zhang D."/>
            <person name="Sun W.-H."/>
            <person name="Liu D.-K."/>
            <person name="Li Y."/>
            <person name="Chen G.-Z."/>
            <person name="Liu X.-D."/>
            <person name="Liao X.-Y."/>
            <person name="Jiang Y.-T."/>
            <person name="Yu X."/>
            <person name="Hao Y."/>
            <person name="Huang J."/>
            <person name="Zhao X.-W."/>
            <person name="Ke S."/>
            <person name="Chen Y.-Y."/>
            <person name="Wu W.-L."/>
            <person name="Hsu J.-L."/>
            <person name="Lin Y.-F."/>
            <person name="Huang M.-D."/>
            <person name="Li C.-Y."/>
            <person name="Huang L."/>
            <person name="Wang Z.-W."/>
            <person name="Zhao X."/>
            <person name="Zhong W.-Y."/>
            <person name="Peng D.-H."/>
            <person name="Ahmad S."/>
            <person name="Lan S."/>
            <person name="Zhang J.-S."/>
            <person name="Tsai W.-C."/>
            <person name="Van De Peer Y."/>
            <person name="Liu Z.-J."/>
        </authorList>
    </citation>
    <scope>NUCLEOTIDE SEQUENCE</scope>
    <source>
        <strain evidence="1">SCP</strain>
        <tissue evidence="1">Leaves</tissue>
    </source>
</reference>
<dbReference type="AlphaFoldDB" id="A0AAV9AG70"/>
<evidence type="ECO:0000313" key="1">
    <source>
        <dbReference type="EMBL" id="KAK1263295.1"/>
    </source>
</evidence>
<accession>A0AAV9AG70</accession>
<dbReference type="EMBL" id="JAUJYN010000009">
    <property type="protein sequence ID" value="KAK1263295.1"/>
    <property type="molecule type" value="Genomic_DNA"/>
</dbReference>
<protein>
    <submittedName>
        <fullName evidence="1">Uncharacterized protein</fullName>
    </submittedName>
</protein>
<evidence type="ECO:0000313" key="2">
    <source>
        <dbReference type="Proteomes" id="UP001179952"/>
    </source>
</evidence>
<name>A0AAV9AG70_ACOGR</name>